<gene>
    <name evidence="1" type="ORF">D3H65_31220</name>
</gene>
<dbReference type="Proteomes" id="UP000263900">
    <property type="component" value="Chromosome"/>
</dbReference>
<protein>
    <submittedName>
        <fullName evidence="1">Uncharacterized protein</fullName>
    </submittedName>
</protein>
<accession>A0A3B7MY91</accession>
<keyword evidence="2" id="KW-1185">Reference proteome</keyword>
<proteinExistence type="predicted"/>
<dbReference type="EMBL" id="CP032157">
    <property type="protein sequence ID" value="AXY78199.1"/>
    <property type="molecule type" value="Genomic_DNA"/>
</dbReference>
<evidence type="ECO:0000313" key="2">
    <source>
        <dbReference type="Proteomes" id="UP000263900"/>
    </source>
</evidence>
<dbReference type="AlphaFoldDB" id="A0A3B7MY91"/>
<name>A0A3B7MY91_9BACT</name>
<evidence type="ECO:0000313" key="1">
    <source>
        <dbReference type="EMBL" id="AXY78199.1"/>
    </source>
</evidence>
<reference evidence="1 2" key="1">
    <citation type="submission" date="2018-09" db="EMBL/GenBank/DDBJ databases">
        <title>Genome sequencing of strain 6GH32-13.</title>
        <authorList>
            <person name="Weon H.-Y."/>
            <person name="Heo J."/>
            <person name="Kwon S.-W."/>
        </authorList>
    </citation>
    <scope>NUCLEOTIDE SEQUENCE [LARGE SCALE GENOMIC DNA]</scope>
    <source>
        <strain evidence="1 2">5GH32-13</strain>
    </source>
</reference>
<organism evidence="1 2">
    <name type="scientific">Paraflavitalea soli</name>
    <dbReference type="NCBI Taxonomy" id="2315862"/>
    <lineage>
        <taxon>Bacteria</taxon>
        <taxon>Pseudomonadati</taxon>
        <taxon>Bacteroidota</taxon>
        <taxon>Chitinophagia</taxon>
        <taxon>Chitinophagales</taxon>
        <taxon>Chitinophagaceae</taxon>
        <taxon>Paraflavitalea</taxon>
    </lineage>
</organism>
<sequence>MALSRLRQPGGVLRAARVDARGFSADLRSGRNEALMKPDRYPLARIGKHSLLPVFDQDLIRLLPSLRQGLSRTYPGLDQDLTRT</sequence>
<dbReference type="KEGG" id="pseg:D3H65_31220"/>